<dbReference type="HOGENOM" id="CLU_028866_0_0_1"/>
<reference evidence="4" key="1">
    <citation type="submission" date="2012-06" db="EMBL/GenBank/DDBJ databases">
        <title>The genome sequence of Coniosporium apollinis CBS 100218.</title>
        <authorList>
            <consortium name="The Broad Institute Genome Sequencing Platform"/>
            <person name="Cuomo C."/>
            <person name="Gorbushina A."/>
            <person name="Noack S."/>
            <person name="Walker B."/>
            <person name="Young S.K."/>
            <person name="Zeng Q."/>
            <person name="Gargeya S."/>
            <person name="Fitzgerald M."/>
            <person name="Haas B."/>
            <person name="Abouelleil A."/>
            <person name="Alvarado L."/>
            <person name="Arachchi H.M."/>
            <person name="Berlin A.M."/>
            <person name="Chapman S.B."/>
            <person name="Goldberg J."/>
            <person name="Griggs A."/>
            <person name="Gujja S."/>
            <person name="Hansen M."/>
            <person name="Howarth C."/>
            <person name="Imamovic A."/>
            <person name="Larimer J."/>
            <person name="McCowan C."/>
            <person name="Montmayeur A."/>
            <person name="Murphy C."/>
            <person name="Neiman D."/>
            <person name="Pearson M."/>
            <person name="Priest M."/>
            <person name="Roberts A."/>
            <person name="Saif S."/>
            <person name="Shea T."/>
            <person name="Sisk P."/>
            <person name="Sykes S."/>
            <person name="Wortman J."/>
            <person name="Nusbaum C."/>
            <person name="Birren B."/>
        </authorList>
    </citation>
    <scope>NUCLEOTIDE SEQUENCE [LARGE SCALE GENOMIC DNA]</scope>
    <source>
        <strain evidence="4">CBS 100218</strain>
    </source>
</reference>
<dbReference type="GO" id="GO:0000166">
    <property type="term" value="F:nucleotide binding"/>
    <property type="evidence" value="ECO:0007669"/>
    <property type="project" value="InterPro"/>
</dbReference>
<name>R7Z372_CONA1</name>
<dbReference type="OrthoDB" id="64915at2759"/>
<evidence type="ECO:0000259" key="2">
    <source>
        <dbReference type="Pfam" id="PF02894"/>
    </source>
</evidence>
<dbReference type="GeneID" id="19905189"/>
<proteinExistence type="predicted"/>
<dbReference type="eggNOG" id="KOG2741">
    <property type="taxonomic scope" value="Eukaryota"/>
</dbReference>
<dbReference type="SUPFAM" id="SSF51735">
    <property type="entry name" value="NAD(P)-binding Rossmann-fold domains"/>
    <property type="match status" value="1"/>
</dbReference>
<dbReference type="OMA" id="GYMKQYD"/>
<gene>
    <name evidence="3" type="ORF">W97_07878</name>
</gene>
<dbReference type="PANTHER" id="PTHR42840:SF7">
    <property type="entry name" value="BINDING ROSSMANN FOLD OXIDOREDUCTASE, PUTATIVE (AFU_ORTHOLOGUE AFUA_4G10190)-RELATED"/>
    <property type="match status" value="1"/>
</dbReference>
<organism evidence="3 4">
    <name type="scientific">Coniosporium apollinis (strain CBS 100218)</name>
    <name type="common">Rock-inhabiting black yeast</name>
    <dbReference type="NCBI Taxonomy" id="1168221"/>
    <lineage>
        <taxon>Eukaryota</taxon>
        <taxon>Fungi</taxon>
        <taxon>Dikarya</taxon>
        <taxon>Ascomycota</taxon>
        <taxon>Pezizomycotina</taxon>
        <taxon>Dothideomycetes</taxon>
        <taxon>Dothideomycetes incertae sedis</taxon>
        <taxon>Coniosporium</taxon>
    </lineage>
</organism>
<dbReference type="GO" id="GO:0006740">
    <property type="term" value="P:NADPH regeneration"/>
    <property type="evidence" value="ECO:0007669"/>
    <property type="project" value="TreeGrafter"/>
</dbReference>
<accession>R7Z372</accession>
<dbReference type="InterPro" id="IPR000683">
    <property type="entry name" value="Gfo/Idh/MocA-like_OxRdtase_N"/>
</dbReference>
<dbReference type="PANTHER" id="PTHR42840">
    <property type="entry name" value="NAD(P)-BINDING ROSSMANN-FOLD SUPERFAMILY PROTEIN-RELATED"/>
    <property type="match status" value="1"/>
</dbReference>
<evidence type="ECO:0000259" key="1">
    <source>
        <dbReference type="Pfam" id="PF01408"/>
    </source>
</evidence>
<protein>
    <submittedName>
        <fullName evidence="3">Uncharacterized protein</fullName>
    </submittedName>
</protein>
<feature type="domain" description="Gfo/Idh/MocA-like oxidoreductase C-terminal" evidence="2">
    <location>
        <begin position="215"/>
        <end position="380"/>
    </location>
</feature>
<dbReference type="GO" id="GO:0016491">
    <property type="term" value="F:oxidoreductase activity"/>
    <property type="evidence" value="ECO:0007669"/>
    <property type="project" value="TreeGrafter"/>
</dbReference>
<evidence type="ECO:0000313" key="4">
    <source>
        <dbReference type="Proteomes" id="UP000016924"/>
    </source>
</evidence>
<dbReference type="EMBL" id="JH767599">
    <property type="protein sequence ID" value="EON68620.1"/>
    <property type="molecule type" value="Genomic_DNA"/>
</dbReference>
<feature type="domain" description="Gfo/Idh/MocA-like oxidoreductase N-terminal" evidence="1">
    <location>
        <begin position="7"/>
        <end position="128"/>
    </location>
</feature>
<dbReference type="RefSeq" id="XP_007783937.1">
    <property type="nucleotide sequence ID" value="XM_007785747.1"/>
</dbReference>
<dbReference type="GO" id="GO:0005737">
    <property type="term" value="C:cytoplasm"/>
    <property type="evidence" value="ECO:0007669"/>
    <property type="project" value="TreeGrafter"/>
</dbReference>
<sequence length="418" mass="47510">MSSPRKLRVGVLGAGEVAQVIHLPTLSLMSHLYTIEAICDISLKNAEHCAHKFHIHLATSNHEEIINHPSIDLVFILTSDEYHEPLAIAALKAGKHVFVEKPLTLSIPSAKRMIAAEKEAGGPRLFVGYMRRYAPSFVNTFKREIEHMNWIHYARVRDFSGPNKFFVDQSGTFQVKNTDFPAGAAEERKKLLNTMFDEAFEGREVTEEKKQYCRFLNSLGSHDISLMREVLGSPESVAGVSVHPPFYSAIFNFRMKRASYRGEPFAVTYESGIDTVPDFDAHLAVYGSRGGWVPDSRRVEIKYQSPYVKGLPIVVRVDEQDSRTKEMTSKEILSSYEDAYTAELRELYECLVEGKQIKTSAADALRDLEIFDMMYKKYEEIKAGADQRTRAYFAAKELKQPMKSEYSGDDMEMDSRTR</sequence>
<keyword evidence="4" id="KW-1185">Reference proteome</keyword>
<dbReference type="Proteomes" id="UP000016924">
    <property type="component" value="Unassembled WGS sequence"/>
</dbReference>
<dbReference type="Gene3D" id="3.30.360.10">
    <property type="entry name" value="Dihydrodipicolinate Reductase, domain 2"/>
    <property type="match status" value="1"/>
</dbReference>
<dbReference type="STRING" id="1168221.R7Z372"/>
<dbReference type="AlphaFoldDB" id="R7Z372"/>
<dbReference type="Pfam" id="PF02894">
    <property type="entry name" value="GFO_IDH_MocA_C"/>
    <property type="match status" value="1"/>
</dbReference>
<dbReference type="InterPro" id="IPR036291">
    <property type="entry name" value="NAD(P)-bd_dom_sf"/>
</dbReference>
<dbReference type="Gene3D" id="3.40.50.720">
    <property type="entry name" value="NAD(P)-binding Rossmann-like Domain"/>
    <property type="match status" value="1"/>
</dbReference>
<dbReference type="Pfam" id="PF01408">
    <property type="entry name" value="GFO_IDH_MocA"/>
    <property type="match status" value="1"/>
</dbReference>
<evidence type="ECO:0000313" key="3">
    <source>
        <dbReference type="EMBL" id="EON68620.1"/>
    </source>
</evidence>
<dbReference type="InterPro" id="IPR004104">
    <property type="entry name" value="Gfo/Idh/MocA-like_OxRdtase_C"/>
</dbReference>